<accession>A0A6N6MNG7</accession>
<evidence type="ECO:0000313" key="6">
    <source>
        <dbReference type="EMBL" id="KAB1072999.1"/>
    </source>
</evidence>
<evidence type="ECO:0000256" key="3">
    <source>
        <dbReference type="ARBA" id="ARBA00023125"/>
    </source>
</evidence>
<dbReference type="InterPro" id="IPR036388">
    <property type="entry name" value="WH-like_DNA-bd_sf"/>
</dbReference>
<dbReference type="Pfam" id="PF03466">
    <property type="entry name" value="LysR_substrate"/>
    <property type="match status" value="1"/>
</dbReference>
<protein>
    <submittedName>
        <fullName evidence="6">LysR family transcriptional regulator</fullName>
    </submittedName>
</protein>
<dbReference type="InterPro" id="IPR036390">
    <property type="entry name" value="WH_DNA-bd_sf"/>
</dbReference>
<dbReference type="PRINTS" id="PR00039">
    <property type="entry name" value="HTHLYSR"/>
</dbReference>
<dbReference type="FunFam" id="1.10.10.10:FF:000001">
    <property type="entry name" value="LysR family transcriptional regulator"/>
    <property type="match status" value="1"/>
</dbReference>
<feature type="domain" description="HTH lysR-type" evidence="5">
    <location>
        <begin position="10"/>
        <end position="67"/>
    </location>
</feature>
<keyword evidence="3" id="KW-0238">DNA-binding</keyword>
<keyword evidence="2" id="KW-0805">Transcription regulation</keyword>
<dbReference type="GO" id="GO:0003677">
    <property type="term" value="F:DNA binding"/>
    <property type="evidence" value="ECO:0007669"/>
    <property type="project" value="UniProtKB-KW"/>
</dbReference>
<evidence type="ECO:0000256" key="1">
    <source>
        <dbReference type="ARBA" id="ARBA00009437"/>
    </source>
</evidence>
<dbReference type="CDD" id="cd08422">
    <property type="entry name" value="PBP2_CrgA_like"/>
    <property type="match status" value="1"/>
</dbReference>
<gene>
    <name evidence="6" type="ORF">F6X51_13540</name>
</gene>
<reference evidence="6 7" key="1">
    <citation type="submission" date="2019-09" db="EMBL/GenBank/DDBJ databases">
        <title>YIM 132548 draft genome.</title>
        <authorList>
            <person name="Jiang L."/>
        </authorList>
    </citation>
    <scope>NUCLEOTIDE SEQUENCE [LARGE SCALE GENOMIC DNA]</scope>
    <source>
        <strain evidence="6 7">YIM 132548</strain>
    </source>
</reference>
<sequence length="301" mass="31930">MAIGSEGVSDRFQALRLFVEIARTGSFSKGARAMKLSQPTASRIIALLEEQLGTTLFSRSTRALTLTEPGTAYLARVQPILASLEAADDAIRGTDDLRGTLRIAASSIFASRAIVPRIGAFVARHPNLQVELTIDDRRQDLIQEGVDVAIRFGKLPDSSAIARLIGSWPLVVAAAPAYLEARGTPETPEALADHAFVIAGPVAGKELLFHRGDRQVRVQPKGQVAIDGAEVAVSAVRAGLGIAVASLPSFAEDLDTGKLMQLLAGWRLADIEAHALFAGGQAAKPAARAFVDHLVEVFRSV</sequence>
<keyword evidence="4" id="KW-0804">Transcription</keyword>
<dbReference type="Gene3D" id="1.10.10.10">
    <property type="entry name" value="Winged helix-like DNA-binding domain superfamily/Winged helix DNA-binding domain"/>
    <property type="match status" value="1"/>
</dbReference>
<dbReference type="InterPro" id="IPR058163">
    <property type="entry name" value="LysR-type_TF_proteobact-type"/>
</dbReference>
<organism evidence="6 7">
    <name type="scientific">Methylobacterium planeticum</name>
    <dbReference type="NCBI Taxonomy" id="2615211"/>
    <lineage>
        <taxon>Bacteria</taxon>
        <taxon>Pseudomonadati</taxon>
        <taxon>Pseudomonadota</taxon>
        <taxon>Alphaproteobacteria</taxon>
        <taxon>Hyphomicrobiales</taxon>
        <taxon>Methylobacteriaceae</taxon>
        <taxon>Methylobacterium</taxon>
    </lineage>
</organism>
<dbReference type="SUPFAM" id="SSF46785">
    <property type="entry name" value="Winged helix' DNA-binding domain"/>
    <property type="match status" value="1"/>
</dbReference>
<dbReference type="SUPFAM" id="SSF53850">
    <property type="entry name" value="Periplasmic binding protein-like II"/>
    <property type="match status" value="1"/>
</dbReference>
<dbReference type="InterPro" id="IPR005119">
    <property type="entry name" value="LysR_subst-bd"/>
</dbReference>
<dbReference type="GO" id="GO:0003700">
    <property type="term" value="F:DNA-binding transcription factor activity"/>
    <property type="evidence" value="ECO:0007669"/>
    <property type="project" value="InterPro"/>
</dbReference>
<name>A0A6N6MNG7_9HYPH</name>
<dbReference type="EMBL" id="VZZJ01000010">
    <property type="protein sequence ID" value="KAB1072999.1"/>
    <property type="molecule type" value="Genomic_DNA"/>
</dbReference>
<dbReference type="AlphaFoldDB" id="A0A6N6MNG7"/>
<evidence type="ECO:0000259" key="5">
    <source>
        <dbReference type="PROSITE" id="PS50931"/>
    </source>
</evidence>
<evidence type="ECO:0000313" key="7">
    <source>
        <dbReference type="Proteomes" id="UP000441523"/>
    </source>
</evidence>
<keyword evidence="7" id="KW-1185">Reference proteome</keyword>
<dbReference type="Proteomes" id="UP000441523">
    <property type="component" value="Unassembled WGS sequence"/>
</dbReference>
<dbReference type="Gene3D" id="3.40.190.290">
    <property type="match status" value="1"/>
</dbReference>
<dbReference type="PROSITE" id="PS50931">
    <property type="entry name" value="HTH_LYSR"/>
    <property type="match status" value="1"/>
</dbReference>
<comment type="caution">
    <text evidence="6">The sequence shown here is derived from an EMBL/GenBank/DDBJ whole genome shotgun (WGS) entry which is preliminary data.</text>
</comment>
<evidence type="ECO:0000256" key="4">
    <source>
        <dbReference type="ARBA" id="ARBA00023163"/>
    </source>
</evidence>
<evidence type="ECO:0000256" key="2">
    <source>
        <dbReference type="ARBA" id="ARBA00023015"/>
    </source>
</evidence>
<dbReference type="InterPro" id="IPR000847">
    <property type="entry name" value="LysR_HTH_N"/>
</dbReference>
<dbReference type="PANTHER" id="PTHR30537:SF5">
    <property type="entry name" value="HTH-TYPE TRANSCRIPTIONAL ACTIVATOR TTDR-RELATED"/>
    <property type="match status" value="1"/>
</dbReference>
<dbReference type="Pfam" id="PF00126">
    <property type="entry name" value="HTH_1"/>
    <property type="match status" value="1"/>
</dbReference>
<dbReference type="PANTHER" id="PTHR30537">
    <property type="entry name" value="HTH-TYPE TRANSCRIPTIONAL REGULATOR"/>
    <property type="match status" value="1"/>
</dbReference>
<proteinExistence type="inferred from homology"/>
<comment type="similarity">
    <text evidence="1">Belongs to the LysR transcriptional regulatory family.</text>
</comment>